<feature type="transmembrane region" description="Helical" evidence="5">
    <location>
        <begin position="88"/>
        <end position="110"/>
    </location>
</feature>
<dbReference type="GO" id="GO:0015179">
    <property type="term" value="F:L-amino acid transmembrane transporter activity"/>
    <property type="evidence" value="ECO:0007669"/>
    <property type="project" value="TreeGrafter"/>
</dbReference>
<feature type="transmembrane region" description="Helical" evidence="5">
    <location>
        <begin position="196"/>
        <end position="218"/>
    </location>
</feature>
<organism evidence="7">
    <name type="scientific">Pseudictyota dubia</name>
    <dbReference type="NCBI Taxonomy" id="2749911"/>
    <lineage>
        <taxon>Eukaryota</taxon>
        <taxon>Sar</taxon>
        <taxon>Stramenopiles</taxon>
        <taxon>Ochrophyta</taxon>
        <taxon>Bacillariophyta</taxon>
        <taxon>Mediophyceae</taxon>
        <taxon>Biddulphiophycidae</taxon>
        <taxon>Eupodiscales</taxon>
        <taxon>Odontellaceae</taxon>
        <taxon>Pseudictyota</taxon>
    </lineage>
</organism>
<comment type="subcellular location">
    <subcellularLocation>
        <location evidence="1">Membrane</location>
        <topology evidence="1">Multi-pass membrane protein</topology>
    </subcellularLocation>
</comment>
<evidence type="ECO:0000313" key="7">
    <source>
        <dbReference type="EMBL" id="CAD8303835.1"/>
    </source>
</evidence>
<gene>
    <name evidence="7" type="ORF">TDUB1175_LOCUS6613</name>
</gene>
<proteinExistence type="predicted"/>
<dbReference type="GO" id="GO:0016020">
    <property type="term" value="C:membrane"/>
    <property type="evidence" value="ECO:0007669"/>
    <property type="project" value="UniProtKB-SubCell"/>
</dbReference>
<evidence type="ECO:0000256" key="5">
    <source>
        <dbReference type="SAM" id="Phobius"/>
    </source>
</evidence>
<dbReference type="EMBL" id="HBED01013261">
    <property type="protein sequence ID" value="CAD8303835.1"/>
    <property type="molecule type" value="Transcribed_RNA"/>
</dbReference>
<dbReference type="PANTHER" id="PTHR22950">
    <property type="entry name" value="AMINO ACID TRANSPORTER"/>
    <property type="match status" value="1"/>
</dbReference>
<dbReference type="PANTHER" id="PTHR22950:SF652">
    <property type="entry name" value="TRANSMEMBRANE AMINO ACID TRANSPORTER FAMILY PROTEIN"/>
    <property type="match status" value="1"/>
</dbReference>
<evidence type="ECO:0000256" key="2">
    <source>
        <dbReference type="ARBA" id="ARBA00022692"/>
    </source>
</evidence>
<accession>A0A7R9VTN1</accession>
<feature type="transmembrane region" description="Helical" evidence="5">
    <location>
        <begin position="171"/>
        <end position="190"/>
    </location>
</feature>
<feature type="transmembrane region" description="Helical" evidence="5">
    <location>
        <begin position="130"/>
        <end position="150"/>
    </location>
</feature>
<dbReference type="Pfam" id="PF01490">
    <property type="entry name" value="Aa_trans"/>
    <property type="match status" value="1"/>
</dbReference>
<sequence length="274" mass="29194">MVGVGGILLTCAFMAVRYLTGAYLPGGPYHDLIAPSLRPSFGVIGLSRVLSPSALVLGGMAATAYLVHFSAYDFYSDLEDNSLRRFGLLSAAGFGGTCLISVVMMSLGFLTFGGNSAGLILNNYSSRDAGATACRFVTAVSLIGSYPIFFRGIKSAFLDLFYKDKEITDRFSKTLTKLLLGSLAGLALVLKNAGFTVSFVGAVMGSAIIYVFPPYMYLKSTSRRIRSGALRLSKRVRAERMASRVIIGLGALMGVVGGSVTVMDAFFPRLLSMQ</sequence>
<feature type="transmembrane region" description="Helical" evidence="5">
    <location>
        <begin position="245"/>
        <end position="267"/>
    </location>
</feature>
<evidence type="ECO:0000256" key="3">
    <source>
        <dbReference type="ARBA" id="ARBA00022989"/>
    </source>
</evidence>
<name>A0A7R9VTN1_9STRA</name>
<protein>
    <recommendedName>
        <fullName evidence="6">Amino acid transporter transmembrane domain-containing protein</fullName>
    </recommendedName>
</protein>
<dbReference type="AlphaFoldDB" id="A0A7R9VTN1"/>
<feature type="domain" description="Amino acid transporter transmembrane" evidence="6">
    <location>
        <begin position="59"/>
        <end position="228"/>
    </location>
</feature>
<dbReference type="InterPro" id="IPR013057">
    <property type="entry name" value="AA_transpt_TM"/>
</dbReference>
<evidence type="ECO:0000259" key="6">
    <source>
        <dbReference type="Pfam" id="PF01490"/>
    </source>
</evidence>
<keyword evidence="4 5" id="KW-0472">Membrane</keyword>
<keyword evidence="3 5" id="KW-1133">Transmembrane helix</keyword>
<evidence type="ECO:0000256" key="4">
    <source>
        <dbReference type="ARBA" id="ARBA00023136"/>
    </source>
</evidence>
<reference evidence="7" key="1">
    <citation type="submission" date="2021-01" db="EMBL/GenBank/DDBJ databases">
        <authorList>
            <person name="Corre E."/>
            <person name="Pelletier E."/>
            <person name="Niang G."/>
            <person name="Scheremetjew M."/>
            <person name="Finn R."/>
            <person name="Kale V."/>
            <person name="Holt S."/>
            <person name="Cochrane G."/>
            <person name="Meng A."/>
            <person name="Brown T."/>
            <person name="Cohen L."/>
        </authorList>
    </citation>
    <scope>NUCLEOTIDE SEQUENCE</scope>
    <source>
        <strain evidence="7">CCMP147</strain>
    </source>
</reference>
<evidence type="ECO:0000256" key="1">
    <source>
        <dbReference type="ARBA" id="ARBA00004141"/>
    </source>
</evidence>
<keyword evidence="2 5" id="KW-0812">Transmembrane</keyword>
<feature type="transmembrane region" description="Helical" evidence="5">
    <location>
        <begin position="45"/>
        <end position="67"/>
    </location>
</feature>